<dbReference type="InterPro" id="IPR001851">
    <property type="entry name" value="ABC_transp_permease"/>
</dbReference>
<evidence type="ECO:0000313" key="8">
    <source>
        <dbReference type="Proteomes" id="UP000659630"/>
    </source>
</evidence>
<dbReference type="AlphaFoldDB" id="A0A923IA01"/>
<keyword evidence="2" id="KW-1003">Cell membrane</keyword>
<evidence type="ECO:0000256" key="2">
    <source>
        <dbReference type="ARBA" id="ARBA00022475"/>
    </source>
</evidence>
<feature type="transmembrane region" description="Helical" evidence="6">
    <location>
        <begin position="21"/>
        <end position="43"/>
    </location>
</feature>
<dbReference type="Pfam" id="PF02653">
    <property type="entry name" value="BPD_transp_2"/>
    <property type="match status" value="1"/>
</dbReference>
<evidence type="ECO:0000256" key="6">
    <source>
        <dbReference type="SAM" id="Phobius"/>
    </source>
</evidence>
<comment type="subcellular location">
    <subcellularLocation>
        <location evidence="1">Cell membrane</location>
        <topology evidence="1">Multi-pass membrane protein</topology>
    </subcellularLocation>
</comment>
<sequence>MEKTKSRLNKKSVTSFLSNNAITLLILLMVLVVGFTQSNFFSLTNLKNLAMNASVRFIIACGVSGCLITKGTDLSAGRTVGLGACIAATLLQKVDYGARFFPNLPDFPVWAGLLCSMLICGLFGIVNGCVVAFFKVPPFIATLGMQTIVYGICLVYTGADPMGGFKSSYTKVANGSLFGAIPYLFLIALLVGIFMWFLYNKTRHGKYMYAIGGNESAASVAGVNVSATLIRIYFLASMLYGLAGFLAGAKAGGASVQTGYGYELEAIAACTIGGVSTNGGVGKVSGILVGVLVFEILKICLQFLGVNPSYTFIVQGLVIIVAVALDLRKYLAKK</sequence>
<dbReference type="RefSeq" id="WP_186888009.1">
    <property type="nucleotide sequence ID" value="NZ_JACONZ010000003.1"/>
</dbReference>
<comment type="caution">
    <text evidence="7">The sequence shown here is derived from an EMBL/GenBank/DDBJ whole genome shotgun (WGS) entry which is preliminary data.</text>
</comment>
<feature type="transmembrane region" description="Helical" evidence="6">
    <location>
        <begin position="139"/>
        <end position="157"/>
    </location>
</feature>
<evidence type="ECO:0000256" key="4">
    <source>
        <dbReference type="ARBA" id="ARBA00022989"/>
    </source>
</evidence>
<evidence type="ECO:0000313" key="7">
    <source>
        <dbReference type="EMBL" id="MBC5581637.1"/>
    </source>
</evidence>
<dbReference type="PANTHER" id="PTHR32196:SF18">
    <property type="entry name" value="GALACTOSE_METHYL GALACTOSIDE IMPORT PERMEASE PROTEIN MGLC"/>
    <property type="match status" value="1"/>
</dbReference>
<keyword evidence="3 6" id="KW-0812">Transmembrane</keyword>
<keyword evidence="5 6" id="KW-0472">Membrane</keyword>
<feature type="transmembrane region" description="Helical" evidence="6">
    <location>
        <begin position="310"/>
        <end position="327"/>
    </location>
</feature>
<proteinExistence type="predicted"/>
<feature type="transmembrane region" description="Helical" evidence="6">
    <location>
        <begin position="284"/>
        <end position="304"/>
    </location>
</feature>
<name>A0A923IA01_9FIRM</name>
<keyword evidence="8" id="KW-1185">Reference proteome</keyword>
<dbReference type="GO" id="GO:0022857">
    <property type="term" value="F:transmembrane transporter activity"/>
    <property type="evidence" value="ECO:0007669"/>
    <property type="project" value="InterPro"/>
</dbReference>
<evidence type="ECO:0000256" key="1">
    <source>
        <dbReference type="ARBA" id="ARBA00004651"/>
    </source>
</evidence>
<dbReference type="PANTHER" id="PTHR32196">
    <property type="entry name" value="ABC TRANSPORTER PERMEASE PROTEIN YPHD-RELATED-RELATED"/>
    <property type="match status" value="1"/>
</dbReference>
<reference evidence="7" key="1">
    <citation type="submission" date="2020-08" db="EMBL/GenBank/DDBJ databases">
        <title>Genome public.</title>
        <authorList>
            <person name="Liu C."/>
            <person name="Sun Q."/>
        </authorList>
    </citation>
    <scope>NUCLEOTIDE SEQUENCE</scope>
    <source>
        <strain evidence="7">BX8</strain>
    </source>
</reference>
<evidence type="ECO:0000256" key="3">
    <source>
        <dbReference type="ARBA" id="ARBA00022692"/>
    </source>
</evidence>
<gene>
    <name evidence="7" type="ORF">H8S23_08975</name>
</gene>
<dbReference type="Proteomes" id="UP000659630">
    <property type="component" value="Unassembled WGS sequence"/>
</dbReference>
<accession>A0A923IA01</accession>
<dbReference type="EMBL" id="JACONZ010000003">
    <property type="protein sequence ID" value="MBC5581637.1"/>
    <property type="molecule type" value="Genomic_DNA"/>
</dbReference>
<dbReference type="GO" id="GO:0005886">
    <property type="term" value="C:plasma membrane"/>
    <property type="evidence" value="ECO:0007669"/>
    <property type="project" value="UniProtKB-SubCell"/>
</dbReference>
<feature type="transmembrane region" description="Helical" evidence="6">
    <location>
        <begin position="177"/>
        <end position="199"/>
    </location>
</feature>
<feature type="transmembrane region" description="Helical" evidence="6">
    <location>
        <begin position="110"/>
        <end position="134"/>
    </location>
</feature>
<evidence type="ECO:0000256" key="5">
    <source>
        <dbReference type="ARBA" id="ARBA00023136"/>
    </source>
</evidence>
<organism evidence="7 8">
    <name type="scientific">Anaerofilum hominis</name>
    <dbReference type="NCBI Taxonomy" id="2763016"/>
    <lineage>
        <taxon>Bacteria</taxon>
        <taxon>Bacillati</taxon>
        <taxon>Bacillota</taxon>
        <taxon>Clostridia</taxon>
        <taxon>Eubacteriales</taxon>
        <taxon>Oscillospiraceae</taxon>
        <taxon>Anaerofilum</taxon>
    </lineage>
</organism>
<keyword evidence="4 6" id="KW-1133">Transmembrane helix</keyword>
<protein>
    <submittedName>
        <fullName evidence="7">Beta-methylgalactoside transporter</fullName>
    </submittedName>
</protein>
<dbReference type="CDD" id="cd06579">
    <property type="entry name" value="TM_PBP1_transp_AraH_like"/>
    <property type="match status" value="1"/>
</dbReference>